<feature type="transmembrane region" description="Helical" evidence="6">
    <location>
        <begin position="312"/>
        <end position="330"/>
    </location>
</feature>
<evidence type="ECO:0000256" key="5">
    <source>
        <dbReference type="PIRSR" id="PIRSR604254-1"/>
    </source>
</evidence>
<feature type="transmembrane region" description="Helical" evidence="6">
    <location>
        <begin position="395"/>
        <end position="418"/>
    </location>
</feature>
<protein>
    <recommendedName>
        <fullName evidence="9">ADIPOR-like receptor IZH3</fullName>
    </recommendedName>
</protein>
<keyword evidence="3 6" id="KW-1133">Transmembrane helix</keyword>
<organism evidence="7 8">
    <name type="scientific">Pachysolen tannophilus NRRL Y-2460</name>
    <dbReference type="NCBI Taxonomy" id="669874"/>
    <lineage>
        <taxon>Eukaryota</taxon>
        <taxon>Fungi</taxon>
        <taxon>Dikarya</taxon>
        <taxon>Ascomycota</taxon>
        <taxon>Saccharomycotina</taxon>
        <taxon>Pichiomycetes</taxon>
        <taxon>Pachysolenaceae</taxon>
        <taxon>Pachysolen</taxon>
    </lineage>
</organism>
<dbReference type="GO" id="GO:0046872">
    <property type="term" value="F:metal ion binding"/>
    <property type="evidence" value="ECO:0007669"/>
    <property type="project" value="UniProtKB-KW"/>
</dbReference>
<reference evidence="8" key="1">
    <citation type="submission" date="2016-05" db="EMBL/GenBank/DDBJ databases">
        <title>Comparative genomics of biotechnologically important yeasts.</title>
        <authorList>
            <consortium name="DOE Joint Genome Institute"/>
            <person name="Riley R."/>
            <person name="Haridas S."/>
            <person name="Wolfe K.H."/>
            <person name="Lopes M.R."/>
            <person name="Hittinger C.T."/>
            <person name="Goker M."/>
            <person name="Salamov A."/>
            <person name="Wisecaver J."/>
            <person name="Long T.M."/>
            <person name="Aerts A.L."/>
            <person name="Barry K."/>
            <person name="Choi C."/>
            <person name="Clum A."/>
            <person name="Coughlan A.Y."/>
            <person name="Deshpande S."/>
            <person name="Douglass A.P."/>
            <person name="Hanson S.J."/>
            <person name="Klenk H.-P."/>
            <person name="Labutti K."/>
            <person name="Lapidus A."/>
            <person name="Lindquist E."/>
            <person name="Lipzen A."/>
            <person name="Meier-Kolthoff J.P."/>
            <person name="Ohm R.A."/>
            <person name="Otillar R.P."/>
            <person name="Pangilinan J."/>
            <person name="Peng Y."/>
            <person name="Rokas A."/>
            <person name="Rosa C.A."/>
            <person name="Scheuner C."/>
            <person name="Sibirny A.A."/>
            <person name="Slot J.C."/>
            <person name="Stielow J.B."/>
            <person name="Sun H."/>
            <person name="Kurtzman C.P."/>
            <person name="Blackwell M."/>
            <person name="Grigoriev I.V."/>
            <person name="Jeffries T.W."/>
        </authorList>
    </citation>
    <scope>NUCLEOTIDE SEQUENCE [LARGE SCALE GENOMIC DNA]</scope>
    <source>
        <strain evidence="8">NRRL Y-2460</strain>
    </source>
</reference>
<feature type="binding site" evidence="5">
    <location>
        <position position="290"/>
    </location>
    <ligand>
        <name>Zn(2+)</name>
        <dbReference type="ChEBI" id="CHEBI:29105"/>
    </ligand>
</feature>
<dbReference type="PANTHER" id="PTHR20855">
    <property type="entry name" value="ADIPOR/PROGESTIN RECEPTOR-RELATED"/>
    <property type="match status" value="1"/>
</dbReference>
<name>A0A1E4TPB5_PACTA</name>
<evidence type="ECO:0000256" key="2">
    <source>
        <dbReference type="ARBA" id="ARBA00022692"/>
    </source>
</evidence>
<comment type="subcellular location">
    <subcellularLocation>
        <location evidence="1">Membrane</location>
        <topology evidence="1">Multi-pass membrane protein</topology>
    </subcellularLocation>
</comment>
<evidence type="ECO:0000256" key="3">
    <source>
        <dbReference type="ARBA" id="ARBA00022989"/>
    </source>
</evidence>
<dbReference type="OrthoDB" id="5585746at2759"/>
<dbReference type="EMBL" id="KV454017">
    <property type="protein sequence ID" value="ODV93604.1"/>
    <property type="molecule type" value="Genomic_DNA"/>
</dbReference>
<dbReference type="GO" id="GO:0038023">
    <property type="term" value="F:signaling receptor activity"/>
    <property type="evidence" value="ECO:0007669"/>
    <property type="project" value="TreeGrafter"/>
</dbReference>
<feature type="transmembrane region" description="Helical" evidence="6">
    <location>
        <begin position="337"/>
        <end position="354"/>
    </location>
</feature>
<feature type="transmembrane region" description="Helical" evidence="6">
    <location>
        <begin position="479"/>
        <end position="499"/>
    </location>
</feature>
<evidence type="ECO:0000256" key="1">
    <source>
        <dbReference type="ARBA" id="ARBA00004141"/>
    </source>
</evidence>
<keyword evidence="4 6" id="KW-0472">Membrane</keyword>
<dbReference type="STRING" id="669874.A0A1E4TPB5"/>
<keyword evidence="5" id="KW-0862">Zinc</keyword>
<keyword evidence="8" id="KW-1185">Reference proteome</keyword>
<feature type="transmembrane region" description="Helical" evidence="6">
    <location>
        <begin position="237"/>
        <end position="257"/>
    </location>
</feature>
<accession>A0A1E4TPB5</accession>
<evidence type="ECO:0000313" key="7">
    <source>
        <dbReference type="EMBL" id="ODV93604.1"/>
    </source>
</evidence>
<feature type="transmembrane region" description="Helical" evidence="6">
    <location>
        <begin position="366"/>
        <end position="388"/>
    </location>
</feature>
<dbReference type="Proteomes" id="UP000094236">
    <property type="component" value="Unassembled WGS sequence"/>
</dbReference>
<evidence type="ECO:0000256" key="6">
    <source>
        <dbReference type="SAM" id="Phobius"/>
    </source>
</evidence>
<dbReference type="GO" id="GO:0006882">
    <property type="term" value="P:intracellular zinc ion homeostasis"/>
    <property type="evidence" value="ECO:0007669"/>
    <property type="project" value="EnsemblFungi"/>
</dbReference>
<dbReference type="AlphaFoldDB" id="A0A1E4TPB5"/>
<dbReference type="GO" id="GO:0016020">
    <property type="term" value="C:membrane"/>
    <property type="evidence" value="ECO:0007669"/>
    <property type="project" value="UniProtKB-SubCell"/>
</dbReference>
<evidence type="ECO:0008006" key="9">
    <source>
        <dbReference type="Google" id="ProtNLM"/>
    </source>
</evidence>
<evidence type="ECO:0000313" key="8">
    <source>
        <dbReference type="Proteomes" id="UP000094236"/>
    </source>
</evidence>
<sequence length="508" mass="58448">MSAAYSSGRYHHQNSTSTVTINNGLDGDIQLFERIRKSVSPTPSEISSSAESLEMDAMLSDKLNEFISSTLKKFFSVGDNLNIDLTKYDSIYMSLDKLKSSNEDKKIEILSKILDDHYSEIFGKSVYCSSLNEKLLLGLNFLEAKIQIMLQHNNFAEIRTTESDKREIVSKAFQNLNIQFHNYEKAIEYGENGLLHYWELPFPWRENKFIVFGYRFNNKFSDCVRSIFAIHNETGNIWTHIIGLIIIMYLAFIHFPSTNVFHSFDMTEIIIIYCFLISSIKCLTSSVCWHTFNSTSVLPVRSRFACVDYAGITVLITASIITTEHCALYYYPKPRHLIMLVSLIAGISGFGFIWSPTFDTPRARPFRIFFFVSLATMGAASFIILSFFKGFTNTFIYYSPLVKSLASYIIGVIFYGLLIPERFRKDVIVDDFDICDEILNELNTKDDLENHFKVPDKIENHDKFSSLYWVDYAFSSHNIWHTFVVGGIVGHYFAILEMFNNINVNKPI</sequence>
<proteinExistence type="predicted"/>
<keyword evidence="2 6" id="KW-0812">Transmembrane</keyword>
<dbReference type="InterPro" id="IPR004254">
    <property type="entry name" value="AdipoR/HlyIII-related"/>
</dbReference>
<feature type="transmembrane region" description="Helical" evidence="6">
    <location>
        <begin position="269"/>
        <end position="292"/>
    </location>
</feature>
<evidence type="ECO:0000256" key="4">
    <source>
        <dbReference type="ARBA" id="ARBA00023136"/>
    </source>
</evidence>
<dbReference type="Pfam" id="PF03006">
    <property type="entry name" value="HlyIII"/>
    <property type="match status" value="1"/>
</dbReference>
<gene>
    <name evidence="7" type="ORF">PACTADRAFT_51385</name>
</gene>
<dbReference type="PANTHER" id="PTHR20855:SF97">
    <property type="entry name" value="ADIPOR-LIKE RECEPTOR IZH3-RELATED"/>
    <property type="match status" value="1"/>
</dbReference>
<keyword evidence="5" id="KW-0479">Metal-binding</keyword>